<dbReference type="AlphaFoldDB" id="A0AAE3QP48"/>
<feature type="transmembrane region" description="Helical" evidence="2">
    <location>
        <begin position="352"/>
        <end position="371"/>
    </location>
</feature>
<name>A0AAE3QP48_9BACT</name>
<keyword evidence="2" id="KW-0472">Membrane</keyword>
<dbReference type="RefSeq" id="WP_313981204.1">
    <property type="nucleotide sequence ID" value="NZ_JASJOS010000007.1"/>
</dbReference>
<organism evidence="3 4">
    <name type="scientific">Xanthocytophaga flava</name>
    <dbReference type="NCBI Taxonomy" id="3048013"/>
    <lineage>
        <taxon>Bacteria</taxon>
        <taxon>Pseudomonadati</taxon>
        <taxon>Bacteroidota</taxon>
        <taxon>Cytophagia</taxon>
        <taxon>Cytophagales</taxon>
        <taxon>Rhodocytophagaceae</taxon>
        <taxon>Xanthocytophaga</taxon>
    </lineage>
</organism>
<dbReference type="Proteomes" id="UP001241110">
    <property type="component" value="Unassembled WGS sequence"/>
</dbReference>
<feature type="compositionally biased region" description="Gly residues" evidence="1">
    <location>
        <begin position="428"/>
        <end position="439"/>
    </location>
</feature>
<evidence type="ECO:0000313" key="4">
    <source>
        <dbReference type="Proteomes" id="UP001241110"/>
    </source>
</evidence>
<keyword evidence="2" id="KW-0812">Transmembrane</keyword>
<feature type="transmembrane region" description="Helical" evidence="2">
    <location>
        <begin position="146"/>
        <end position="166"/>
    </location>
</feature>
<feature type="transmembrane region" description="Helical" evidence="2">
    <location>
        <begin position="317"/>
        <end position="340"/>
    </location>
</feature>
<reference evidence="3" key="1">
    <citation type="submission" date="2023-05" db="EMBL/GenBank/DDBJ databases">
        <authorList>
            <person name="Zhang X."/>
        </authorList>
    </citation>
    <scope>NUCLEOTIDE SEQUENCE</scope>
    <source>
        <strain evidence="3">YF14B1</strain>
    </source>
</reference>
<feature type="transmembrane region" description="Helical" evidence="2">
    <location>
        <begin position="178"/>
        <end position="195"/>
    </location>
</feature>
<evidence type="ECO:0008006" key="5">
    <source>
        <dbReference type="Google" id="ProtNLM"/>
    </source>
</evidence>
<sequence length="452" mass="51333">MNQELWSKILAFDFDLPVSEYGFSTRLAKENNWTRHFTEAAILEYKKFMYLAATSDMMVSPSPIVDEVWHLHLLFTQSYTDFCEVIGKNVHHIPSTHNRSDEAKFRQAKERTQKLYTEAFGPQPSEIWDASTIYAPLQLSNGKYELWSGIIVGICLWIVLLFPFYFALKGLYIHIDNPYFLFGYLLLTVYTFLTLTRYNRTQLRETVNGFDKSAFVFRLHPIELVYLKTQKVSEVIHGFMNQLVKENKIIVNEDNSLEVATHAKSDTVEEYTIIETLSGMEKAFYPALLKQLQTKPIFTNIATSMEAFKKQFAKSHVFGKLFFLNFGILSFLLLLGTIRMATGIARDKPVELIGTFLILLLLVSIFFLIYLRNYLFSHTIPDLYRKQELHVHMPSDGWEWQYFLLGSAVYTTTFTPIASHADGSGSSSDGGGSSCGSDGGSCSSCGGCGGGD</sequence>
<keyword evidence="2" id="KW-1133">Transmembrane helix</keyword>
<dbReference type="EMBL" id="JASJOS010000007">
    <property type="protein sequence ID" value="MDJ1482286.1"/>
    <property type="molecule type" value="Genomic_DNA"/>
</dbReference>
<evidence type="ECO:0000313" key="3">
    <source>
        <dbReference type="EMBL" id="MDJ1482286.1"/>
    </source>
</evidence>
<proteinExistence type="predicted"/>
<protein>
    <recommendedName>
        <fullName evidence="5">TIGR04222 domain-containing membrane protein</fullName>
    </recommendedName>
</protein>
<gene>
    <name evidence="3" type="ORF">QNI16_17405</name>
</gene>
<evidence type="ECO:0000256" key="1">
    <source>
        <dbReference type="SAM" id="MobiDB-lite"/>
    </source>
</evidence>
<accession>A0AAE3QP48</accession>
<evidence type="ECO:0000256" key="2">
    <source>
        <dbReference type="SAM" id="Phobius"/>
    </source>
</evidence>
<feature type="region of interest" description="Disordered" evidence="1">
    <location>
        <begin position="423"/>
        <end position="452"/>
    </location>
</feature>
<comment type="caution">
    <text evidence="3">The sequence shown here is derived from an EMBL/GenBank/DDBJ whole genome shotgun (WGS) entry which is preliminary data.</text>
</comment>